<dbReference type="CDD" id="cd02199">
    <property type="entry name" value="YjgF_YER057c_UK114_like_1"/>
    <property type="match status" value="1"/>
</dbReference>
<dbReference type="Proteomes" id="UP000490980">
    <property type="component" value="Unassembled WGS sequence"/>
</dbReference>
<name>A0A7X5UBI9_9GAMM</name>
<proteinExistence type="predicted"/>
<protein>
    <submittedName>
        <fullName evidence="2">RidA family protein</fullName>
    </submittedName>
</protein>
<gene>
    <name evidence="2" type="ORF">HBF25_13875</name>
</gene>
<comment type="caution">
    <text evidence="2">The sequence shown here is derived from an EMBL/GenBank/DDBJ whole genome shotgun (WGS) entry which is preliminary data.</text>
</comment>
<dbReference type="InterPro" id="IPR013813">
    <property type="entry name" value="Endoribo_LPSP/chorism_mut-like"/>
</dbReference>
<reference evidence="2 3" key="1">
    <citation type="submission" date="2020-03" db="EMBL/GenBank/DDBJ databases">
        <authorList>
            <person name="Lai Q."/>
        </authorList>
    </citation>
    <scope>NUCLEOTIDE SEQUENCE [LARGE SCALE GENOMIC DNA]</scope>
    <source>
        <strain evidence="2 3">CCUG 25036</strain>
    </source>
</reference>
<dbReference type="SUPFAM" id="SSF55298">
    <property type="entry name" value="YjgF-like"/>
    <property type="match status" value="1"/>
</dbReference>
<keyword evidence="3" id="KW-1185">Reference proteome</keyword>
<dbReference type="AlphaFoldDB" id="A0A7X5UBI9"/>
<organism evidence="2 3">
    <name type="scientific">Luteibacter anthropi</name>
    <dbReference type="NCBI Taxonomy" id="564369"/>
    <lineage>
        <taxon>Bacteria</taxon>
        <taxon>Pseudomonadati</taxon>
        <taxon>Pseudomonadota</taxon>
        <taxon>Gammaproteobacteria</taxon>
        <taxon>Lysobacterales</taxon>
        <taxon>Rhodanobacteraceae</taxon>
        <taxon>Luteibacter</taxon>
    </lineage>
</organism>
<dbReference type="InterPro" id="IPR035959">
    <property type="entry name" value="RutC-like_sf"/>
</dbReference>
<feature type="domain" description="Endoribonuclease L-PSP/chorismate mutase-like" evidence="1">
    <location>
        <begin position="7"/>
        <end position="146"/>
    </location>
</feature>
<sequence length="156" mass="15977">MVNGSAEGRLAALGLSLPPAPTPFGSYVEAVRVGDMVYFSGMLPAVGHDLPILGRLGAELTVEEGHKAAQMAVLSGLSAARAFLGSLDRVTRVAKLGVYIATAGDFREHPRVADGASDVMRAVFGEALLSGRVVLGVASLPLGVPVEVELLLEAAG</sequence>
<accession>A0A7X5UBI9</accession>
<dbReference type="PANTHER" id="PTHR43760:SF1">
    <property type="entry name" value="ENDORIBONUCLEASE L-PSP_CHORISMATE MUTASE-LIKE DOMAIN-CONTAINING PROTEIN"/>
    <property type="match status" value="1"/>
</dbReference>
<evidence type="ECO:0000313" key="2">
    <source>
        <dbReference type="EMBL" id="NII07470.1"/>
    </source>
</evidence>
<dbReference type="PANTHER" id="PTHR43760">
    <property type="entry name" value="ENDORIBONUCLEASE-RELATED"/>
    <property type="match status" value="1"/>
</dbReference>
<dbReference type="EMBL" id="JAARLZ010000007">
    <property type="protein sequence ID" value="NII07470.1"/>
    <property type="molecule type" value="Genomic_DNA"/>
</dbReference>
<evidence type="ECO:0000259" key="1">
    <source>
        <dbReference type="Pfam" id="PF14588"/>
    </source>
</evidence>
<dbReference type="Pfam" id="PF14588">
    <property type="entry name" value="YjgF_endoribonc"/>
    <property type="match status" value="1"/>
</dbReference>
<dbReference type="Gene3D" id="3.30.1330.40">
    <property type="entry name" value="RutC-like"/>
    <property type="match status" value="1"/>
</dbReference>
<evidence type="ECO:0000313" key="3">
    <source>
        <dbReference type="Proteomes" id="UP000490980"/>
    </source>
</evidence>